<protein>
    <recommendedName>
        <fullName evidence="11">Murein endopeptidase K</fullName>
    </recommendedName>
</protein>
<feature type="chain" id="PRO_5026847380" description="Murein endopeptidase K" evidence="13">
    <location>
        <begin position="36"/>
        <end position="369"/>
    </location>
</feature>
<dbReference type="InterPro" id="IPR009045">
    <property type="entry name" value="Zn_M74/Hedgehog-like"/>
</dbReference>
<dbReference type="GO" id="GO:0008237">
    <property type="term" value="F:metallopeptidase activity"/>
    <property type="evidence" value="ECO:0007669"/>
    <property type="project" value="UniProtKB-KW"/>
</dbReference>
<name>A0A6N7Q6G8_9BACT</name>
<dbReference type="Gene3D" id="3.10.350.10">
    <property type="entry name" value="LysM domain"/>
    <property type="match status" value="1"/>
</dbReference>
<reference evidence="15 16" key="1">
    <citation type="submission" date="2019-10" db="EMBL/GenBank/DDBJ databases">
        <title>A soil myxobacterium in the family Polyangiaceae.</title>
        <authorList>
            <person name="Li Y."/>
            <person name="Wang J."/>
        </authorList>
    </citation>
    <scope>NUCLEOTIDE SEQUENCE [LARGE SCALE GENOMIC DNA]</scope>
    <source>
        <strain evidence="15 16">DSM 14734</strain>
    </source>
</reference>
<evidence type="ECO:0000256" key="13">
    <source>
        <dbReference type="SAM" id="SignalP"/>
    </source>
</evidence>
<feature type="domain" description="LysM" evidence="14">
    <location>
        <begin position="38"/>
        <end position="82"/>
    </location>
</feature>
<dbReference type="InterPro" id="IPR018392">
    <property type="entry name" value="LysM"/>
</dbReference>
<dbReference type="GO" id="GO:0071555">
    <property type="term" value="P:cell wall organization"/>
    <property type="evidence" value="ECO:0007669"/>
    <property type="project" value="UniProtKB-KW"/>
</dbReference>
<dbReference type="CDD" id="cd00118">
    <property type="entry name" value="LysM"/>
    <property type="match status" value="1"/>
</dbReference>
<dbReference type="SUPFAM" id="SSF54106">
    <property type="entry name" value="LysM domain"/>
    <property type="match status" value="1"/>
</dbReference>
<evidence type="ECO:0000256" key="6">
    <source>
        <dbReference type="ARBA" id="ARBA00022801"/>
    </source>
</evidence>
<dbReference type="SMART" id="SM00257">
    <property type="entry name" value="LysM"/>
    <property type="match status" value="1"/>
</dbReference>
<organism evidence="15 16">
    <name type="scientific">Polyangium spumosum</name>
    <dbReference type="NCBI Taxonomy" id="889282"/>
    <lineage>
        <taxon>Bacteria</taxon>
        <taxon>Pseudomonadati</taxon>
        <taxon>Myxococcota</taxon>
        <taxon>Polyangia</taxon>
        <taxon>Polyangiales</taxon>
        <taxon>Polyangiaceae</taxon>
        <taxon>Polyangium</taxon>
    </lineage>
</organism>
<dbReference type="Pfam" id="PF05951">
    <property type="entry name" value="Peptidase_M15_2"/>
    <property type="match status" value="1"/>
</dbReference>
<evidence type="ECO:0000256" key="7">
    <source>
        <dbReference type="ARBA" id="ARBA00022833"/>
    </source>
</evidence>
<dbReference type="GO" id="GO:0006508">
    <property type="term" value="P:proteolysis"/>
    <property type="evidence" value="ECO:0007669"/>
    <property type="project" value="UniProtKB-KW"/>
</dbReference>
<dbReference type="AlphaFoldDB" id="A0A6N7Q6G8"/>
<evidence type="ECO:0000256" key="2">
    <source>
        <dbReference type="ARBA" id="ARBA00004776"/>
    </source>
</evidence>
<keyword evidence="3" id="KW-0645">Protease</keyword>
<keyword evidence="9" id="KW-0961">Cell wall biogenesis/degradation</keyword>
<evidence type="ECO:0000256" key="9">
    <source>
        <dbReference type="ARBA" id="ARBA00023316"/>
    </source>
</evidence>
<dbReference type="PANTHER" id="PTHR37425:SF1">
    <property type="entry name" value="OUTER MEMBRANE PROTEIN"/>
    <property type="match status" value="1"/>
</dbReference>
<keyword evidence="8" id="KW-0482">Metalloprotease</keyword>
<comment type="similarity">
    <text evidence="10">Belongs to the peptidase M15 family.</text>
</comment>
<evidence type="ECO:0000256" key="3">
    <source>
        <dbReference type="ARBA" id="ARBA00022670"/>
    </source>
</evidence>
<dbReference type="InterPro" id="IPR036779">
    <property type="entry name" value="LysM_dom_sf"/>
</dbReference>
<dbReference type="GO" id="GO:0046872">
    <property type="term" value="F:metal ion binding"/>
    <property type="evidence" value="ECO:0007669"/>
    <property type="project" value="UniProtKB-KW"/>
</dbReference>
<evidence type="ECO:0000256" key="5">
    <source>
        <dbReference type="ARBA" id="ARBA00022729"/>
    </source>
</evidence>
<evidence type="ECO:0000256" key="8">
    <source>
        <dbReference type="ARBA" id="ARBA00023049"/>
    </source>
</evidence>
<evidence type="ECO:0000259" key="14">
    <source>
        <dbReference type="PROSITE" id="PS51782"/>
    </source>
</evidence>
<keyword evidence="4" id="KW-0479">Metal-binding</keyword>
<evidence type="ECO:0000256" key="11">
    <source>
        <dbReference type="ARBA" id="ARBA00093666"/>
    </source>
</evidence>
<evidence type="ECO:0000256" key="1">
    <source>
        <dbReference type="ARBA" id="ARBA00001947"/>
    </source>
</evidence>
<dbReference type="SUPFAM" id="SSF55166">
    <property type="entry name" value="Hedgehog/DD-peptidase"/>
    <property type="match status" value="1"/>
</dbReference>
<proteinExistence type="inferred from homology"/>
<dbReference type="Gene3D" id="3.30.1380.10">
    <property type="match status" value="1"/>
</dbReference>
<dbReference type="PROSITE" id="PS51782">
    <property type="entry name" value="LYSM"/>
    <property type="match status" value="1"/>
</dbReference>
<sequence>MDAFAPTPRRRSFRLRCVALLAGAAAALLSVYAEAGDVVHVVSRGQVLVHIAKRYRTTVEAIRAANGLRPGQFLKPGQELVIPEKGKEAEAAKKAAARRASKESGGKKGASAKESAAAGKGKKKGEARPAKPMPLVMKPKRPGFVKMVRGSERLETQLLTKHGRLVPSALPKLGKMMRHAQSGAKIAIDPRLATLIGMVSDHFGGRTIHITSGFRPYSPTQYTKDSKHNLGRAIDFSIEGVPNTKLRDFCRTFRNAGVGYYPNSSFVHLDVRTTKAFWIDYSRPGEAPRYDSPVARASADESTADVDQAPSGATPAPSGSGKEKPTTPHTPAGGSGDTHPPPSQVVDPSTGNSNSQDPTPRNAPKAGQD</sequence>
<dbReference type="InterPro" id="IPR010275">
    <property type="entry name" value="MepK"/>
</dbReference>
<evidence type="ECO:0000256" key="12">
    <source>
        <dbReference type="SAM" id="MobiDB-lite"/>
    </source>
</evidence>
<feature type="region of interest" description="Disordered" evidence="12">
    <location>
        <begin position="91"/>
        <end position="138"/>
    </location>
</feature>
<dbReference type="Proteomes" id="UP000440224">
    <property type="component" value="Unassembled WGS sequence"/>
</dbReference>
<keyword evidence="6" id="KW-0378">Hydrolase</keyword>
<keyword evidence="7" id="KW-0862">Zinc</keyword>
<feature type="compositionally biased region" description="Polar residues" evidence="12">
    <location>
        <begin position="346"/>
        <end position="359"/>
    </location>
</feature>
<dbReference type="OrthoDB" id="9782994at2"/>
<feature type="signal peptide" evidence="13">
    <location>
        <begin position="1"/>
        <end position="35"/>
    </location>
</feature>
<evidence type="ECO:0000256" key="10">
    <source>
        <dbReference type="ARBA" id="ARBA00093448"/>
    </source>
</evidence>
<gene>
    <name evidence="15" type="ORF">GF068_31780</name>
</gene>
<comment type="caution">
    <text evidence="15">The sequence shown here is derived from an EMBL/GenBank/DDBJ whole genome shotgun (WGS) entry which is preliminary data.</text>
</comment>
<comment type="pathway">
    <text evidence="2">Cell wall biogenesis; cell wall polysaccharide biosynthesis.</text>
</comment>
<evidence type="ECO:0000313" key="16">
    <source>
        <dbReference type="Proteomes" id="UP000440224"/>
    </source>
</evidence>
<evidence type="ECO:0000256" key="4">
    <source>
        <dbReference type="ARBA" id="ARBA00022723"/>
    </source>
</evidence>
<dbReference type="EMBL" id="WJIE01000011">
    <property type="protein sequence ID" value="MRG96471.1"/>
    <property type="molecule type" value="Genomic_DNA"/>
</dbReference>
<dbReference type="Pfam" id="PF01476">
    <property type="entry name" value="LysM"/>
    <property type="match status" value="1"/>
</dbReference>
<dbReference type="PANTHER" id="PTHR37425">
    <property type="match status" value="1"/>
</dbReference>
<feature type="region of interest" description="Disordered" evidence="12">
    <location>
        <begin position="283"/>
        <end position="369"/>
    </location>
</feature>
<comment type="cofactor">
    <cofactor evidence="1">
        <name>Zn(2+)</name>
        <dbReference type="ChEBI" id="CHEBI:29105"/>
    </cofactor>
</comment>
<keyword evidence="5 13" id="KW-0732">Signal</keyword>
<accession>A0A6N7Q6G8</accession>
<evidence type="ECO:0000313" key="15">
    <source>
        <dbReference type="EMBL" id="MRG96471.1"/>
    </source>
</evidence>
<keyword evidence="16" id="KW-1185">Reference proteome</keyword>